<dbReference type="AlphaFoldDB" id="A0ABD3SVZ5"/>
<evidence type="ECO:0000313" key="6">
    <source>
        <dbReference type="EMBL" id="KAL3828521.1"/>
    </source>
</evidence>
<protein>
    <recommendedName>
        <fullName evidence="8">Lysosomal Pro-Xaa carboxypeptidase</fullName>
    </recommendedName>
</protein>
<dbReference type="PANTHER" id="PTHR11010">
    <property type="entry name" value="PROTEASE S28 PRO-X CARBOXYPEPTIDASE-RELATED"/>
    <property type="match status" value="1"/>
</dbReference>
<comment type="caution">
    <text evidence="6">The sequence shown here is derived from an EMBL/GenBank/DDBJ whole genome shotgun (WGS) entry which is preliminary data.</text>
</comment>
<keyword evidence="3" id="KW-0732">Signal</keyword>
<sequence length="521" mass="58914">MISFKVVVIHLSQYLYLVLLLLLLLPLFLNSSVLSSFPSHKIPRLTPYSSIKKLNLRNHHDKVFSASASAAVSAKHLKTYFYEQTLDHFNYGPQSYATFKQRYVVNSQHWGGSNSNSPIFAFFGAEEPLDDDFDFIGFLSDNAPSFKALQVYIEHRYYGESIPYGSIDEAMKNETIRGHFNSAQAMADYAKVLLHVKEKFSAHNSPIIVIGGSYGGMLASWFRLKYPHIALGALASSAPILYFDNITTPHNGYYSIVSKVFKGTSENCYKTIQKSWSEIDKVASKTNGLAFLSRKFKTCSHLNNSFELQDYLDSIYTEAAQYNLQPNDSVKMVCDGIDGTKGNDVLGRIFRGVISYKGKYDCYDTNEYNYPSQTTVGWHWQTCSEMVMPIGVEKNGTMFPTSPFNLHHFTNQCMGLYGVPPRPHWITTYYGGHDIKLVLRRFGSNIIFSNGLKDPYSGGGVLKDISGSVLAVTTVNGSHCMDILYATKTDPEWLVMQRKEEIRIIKGWITKYHYDLKALKK</sequence>
<dbReference type="EMBL" id="JBJXBP010000005">
    <property type="protein sequence ID" value="KAL3828521.1"/>
    <property type="molecule type" value="Genomic_DNA"/>
</dbReference>
<accession>A0ABD3SVZ5</accession>
<gene>
    <name evidence="6" type="ORF">ACJIZ3_017323</name>
</gene>
<keyword evidence="7" id="KW-1185">Reference proteome</keyword>
<dbReference type="Gene3D" id="1.20.120.980">
    <property type="entry name" value="Serine carboxypeptidase S28, SKS domain"/>
    <property type="match status" value="1"/>
</dbReference>
<keyword evidence="2" id="KW-0645">Protease</keyword>
<keyword evidence="4" id="KW-0378">Hydrolase</keyword>
<evidence type="ECO:0000256" key="2">
    <source>
        <dbReference type="ARBA" id="ARBA00022670"/>
    </source>
</evidence>
<dbReference type="PANTHER" id="PTHR11010:SF96">
    <property type="entry name" value="LYSOSOMAL PRO-X CARBOXYPEPTIDASE-LIKE ISOFORM X1"/>
    <property type="match status" value="1"/>
</dbReference>
<dbReference type="Pfam" id="PF05577">
    <property type="entry name" value="Peptidase_S28"/>
    <property type="match status" value="1"/>
</dbReference>
<dbReference type="SUPFAM" id="SSF53474">
    <property type="entry name" value="alpha/beta-Hydrolases"/>
    <property type="match status" value="1"/>
</dbReference>
<dbReference type="GO" id="GO:0008233">
    <property type="term" value="F:peptidase activity"/>
    <property type="evidence" value="ECO:0007669"/>
    <property type="project" value="UniProtKB-KW"/>
</dbReference>
<dbReference type="InterPro" id="IPR008758">
    <property type="entry name" value="Peptidase_S28"/>
</dbReference>
<dbReference type="Gene3D" id="3.40.50.1820">
    <property type="entry name" value="alpha/beta hydrolase"/>
    <property type="match status" value="1"/>
</dbReference>
<evidence type="ECO:0000256" key="5">
    <source>
        <dbReference type="ARBA" id="ARBA00023180"/>
    </source>
</evidence>
<name>A0ABD3SVZ5_9LAMI</name>
<dbReference type="InterPro" id="IPR042269">
    <property type="entry name" value="Ser_carbopepase_S28_SKS"/>
</dbReference>
<evidence type="ECO:0008006" key="8">
    <source>
        <dbReference type="Google" id="ProtNLM"/>
    </source>
</evidence>
<keyword evidence="5" id="KW-0325">Glycoprotein</keyword>
<evidence type="ECO:0000256" key="3">
    <source>
        <dbReference type="ARBA" id="ARBA00022729"/>
    </source>
</evidence>
<proteinExistence type="inferred from homology"/>
<organism evidence="6 7">
    <name type="scientific">Penstemon smallii</name>
    <dbReference type="NCBI Taxonomy" id="265156"/>
    <lineage>
        <taxon>Eukaryota</taxon>
        <taxon>Viridiplantae</taxon>
        <taxon>Streptophyta</taxon>
        <taxon>Embryophyta</taxon>
        <taxon>Tracheophyta</taxon>
        <taxon>Spermatophyta</taxon>
        <taxon>Magnoliopsida</taxon>
        <taxon>eudicotyledons</taxon>
        <taxon>Gunneridae</taxon>
        <taxon>Pentapetalae</taxon>
        <taxon>asterids</taxon>
        <taxon>lamiids</taxon>
        <taxon>Lamiales</taxon>
        <taxon>Plantaginaceae</taxon>
        <taxon>Cheloneae</taxon>
        <taxon>Penstemon</taxon>
    </lineage>
</organism>
<evidence type="ECO:0000256" key="4">
    <source>
        <dbReference type="ARBA" id="ARBA00022801"/>
    </source>
</evidence>
<evidence type="ECO:0000256" key="1">
    <source>
        <dbReference type="ARBA" id="ARBA00011079"/>
    </source>
</evidence>
<evidence type="ECO:0000313" key="7">
    <source>
        <dbReference type="Proteomes" id="UP001634393"/>
    </source>
</evidence>
<dbReference type="Proteomes" id="UP001634393">
    <property type="component" value="Unassembled WGS sequence"/>
</dbReference>
<dbReference type="InterPro" id="IPR029058">
    <property type="entry name" value="AB_hydrolase_fold"/>
</dbReference>
<dbReference type="GO" id="GO:0006508">
    <property type="term" value="P:proteolysis"/>
    <property type="evidence" value="ECO:0007669"/>
    <property type="project" value="UniProtKB-KW"/>
</dbReference>
<reference evidence="6 7" key="1">
    <citation type="submission" date="2024-12" db="EMBL/GenBank/DDBJ databases">
        <title>The unique morphological basis and parallel evolutionary history of personate flowers in Penstemon.</title>
        <authorList>
            <person name="Depatie T.H."/>
            <person name="Wessinger C.A."/>
        </authorList>
    </citation>
    <scope>NUCLEOTIDE SEQUENCE [LARGE SCALE GENOMIC DNA]</scope>
    <source>
        <strain evidence="6">WTNN_2</strain>
        <tissue evidence="6">Leaf</tissue>
    </source>
</reference>
<comment type="similarity">
    <text evidence="1">Belongs to the peptidase S28 family.</text>
</comment>